<gene>
    <name evidence="7" type="ORF">TCM_025432</name>
</gene>
<dbReference type="Pfam" id="PF02201">
    <property type="entry name" value="SWIB"/>
    <property type="match status" value="1"/>
</dbReference>
<dbReference type="PANTHER" id="PTHR46851">
    <property type="entry name" value="OS01G0884500 PROTEIN"/>
    <property type="match status" value="1"/>
</dbReference>
<dbReference type="GO" id="GO:0003677">
    <property type="term" value="F:DNA binding"/>
    <property type="evidence" value="ECO:0007669"/>
    <property type="project" value="InterPro"/>
</dbReference>
<dbReference type="GO" id="GO:0008270">
    <property type="term" value="F:zinc ion binding"/>
    <property type="evidence" value="ECO:0007669"/>
    <property type="project" value="UniProtKB-KW"/>
</dbReference>
<dbReference type="Proteomes" id="UP000026915">
    <property type="component" value="Chromosome 5"/>
</dbReference>
<dbReference type="Gene3D" id="3.90.70.200">
    <property type="entry name" value="Plus-3 domain"/>
    <property type="match status" value="1"/>
</dbReference>
<evidence type="ECO:0000313" key="8">
    <source>
        <dbReference type="Proteomes" id="UP000026915"/>
    </source>
</evidence>
<dbReference type="PROSITE" id="PS51360">
    <property type="entry name" value="PLUS3"/>
    <property type="match status" value="1"/>
</dbReference>
<dbReference type="Pfam" id="PF25980">
    <property type="entry name" value="NERD_plant"/>
    <property type="match status" value="1"/>
</dbReference>
<dbReference type="OMA" id="MGFCNNC"/>
<protein>
    <submittedName>
        <fullName evidence="7">Zinc ion binding,DNA binding, putative isoform 1</fullName>
    </submittedName>
</protein>
<dbReference type="eggNOG" id="KOG1081">
    <property type="taxonomic scope" value="Eukaryota"/>
</dbReference>
<dbReference type="SMART" id="SM00249">
    <property type="entry name" value="PHD"/>
    <property type="match status" value="1"/>
</dbReference>
<dbReference type="InterPro" id="IPR011011">
    <property type="entry name" value="Znf_FYVE_PHD"/>
</dbReference>
<dbReference type="InterPro" id="IPR001965">
    <property type="entry name" value="Znf_PHD"/>
</dbReference>
<dbReference type="InterPro" id="IPR004343">
    <property type="entry name" value="Plus-3_dom"/>
</dbReference>
<dbReference type="Pfam" id="PF03126">
    <property type="entry name" value="Plus-3"/>
    <property type="match status" value="1"/>
</dbReference>
<dbReference type="SUPFAM" id="SSF47592">
    <property type="entry name" value="SWIB/MDM2 domain"/>
    <property type="match status" value="1"/>
</dbReference>
<dbReference type="InterPro" id="IPR055198">
    <property type="entry name" value="NSD_PHD"/>
</dbReference>
<keyword evidence="2" id="KW-0863">Zinc-finger</keyword>
<evidence type="ECO:0000259" key="5">
    <source>
        <dbReference type="PROSITE" id="PS51360"/>
    </source>
</evidence>
<dbReference type="PANTHER" id="PTHR46851:SF22">
    <property type="entry name" value="ZINC ION BINDING _ DNA BINDING PROTEIN"/>
    <property type="match status" value="1"/>
</dbReference>
<accession>A0A061EZ18</accession>
<dbReference type="CDD" id="cd10567">
    <property type="entry name" value="SWIB-MDM2_like"/>
    <property type="match status" value="1"/>
</dbReference>
<dbReference type="AlphaFoldDB" id="A0A061EZ18"/>
<dbReference type="CDD" id="cd15568">
    <property type="entry name" value="PHD5_NSD"/>
    <property type="match status" value="1"/>
</dbReference>
<dbReference type="Gramene" id="EOY10041">
    <property type="protein sequence ID" value="EOY10041"/>
    <property type="gene ID" value="TCM_025432"/>
</dbReference>
<dbReference type="eggNOG" id="KOG1946">
    <property type="taxonomic scope" value="Eukaryota"/>
</dbReference>
<dbReference type="Gene3D" id="1.10.245.10">
    <property type="entry name" value="SWIB/MDM2 domain"/>
    <property type="match status" value="1"/>
</dbReference>
<reference evidence="7 8" key="1">
    <citation type="journal article" date="2013" name="Genome Biol.">
        <title>The genome sequence of the most widely cultivated cacao type and its use to identify candidate genes regulating pod color.</title>
        <authorList>
            <person name="Motamayor J.C."/>
            <person name="Mockaitis K."/>
            <person name="Schmutz J."/>
            <person name="Haiminen N."/>
            <person name="Iii D.L."/>
            <person name="Cornejo O."/>
            <person name="Findley S.D."/>
            <person name="Zheng P."/>
            <person name="Utro F."/>
            <person name="Royaert S."/>
            <person name="Saski C."/>
            <person name="Jenkins J."/>
            <person name="Podicheti R."/>
            <person name="Zhao M."/>
            <person name="Scheffler B.E."/>
            <person name="Stack J.C."/>
            <person name="Feltus F.A."/>
            <person name="Mustiga G.M."/>
            <person name="Amores F."/>
            <person name="Phillips W."/>
            <person name="Marelli J.P."/>
            <person name="May G.D."/>
            <person name="Shapiro H."/>
            <person name="Ma J."/>
            <person name="Bustamante C.D."/>
            <person name="Schnell R.J."/>
            <person name="Main D."/>
            <person name="Gilbert D."/>
            <person name="Parida L."/>
            <person name="Kuhn D.N."/>
        </authorList>
    </citation>
    <scope>NUCLEOTIDE SEQUENCE [LARGE SCALE GENOMIC DNA]</scope>
    <source>
        <strain evidence="8">cv. Matina 1-6</strain>
    </source>
</reference>
<evidence type="ECO:0000313" key="7">
    <source>
        <dbReference type="EMBL" id="EOY10041.1"/>
    </source>
</evidence>
<evidence type="ECO:0000259" key="6">
    <source>
        <dbReference type="PROSITE" id="PS51925"/>
    </source>
</evidence>
<dbReference type="InterPro" id="IPR036128">
    <property type="entry name" value="Plus3-like_sf"/>
</dbReference>
<dbReference type="InterPro" id="IPR045894">
    <property type="entry name" value="At5g08430-like"/>
</dbReference>
<dbReference type="STRING" id="3641.A0A061EZ18"/>
<dbReference type="InParanoid" id="A0A061EZ18"/>
<organism evidence="7 8">
    <name type="scientific">Theobroma cacao</name>
    <name type="common">Cacao</name>
    <name type="synonym">Cocoa</name>
    <dbReference type="NCBI Taxonomy" id="3641"/>
    <lineage>
        <taxon>Eukaryota</taxon>
        <taxon>Viridiplantae</taxon>
        <taxon>Streptophyta</taxon>
        <taxon>Embryophyta</taxon>
        <taxon>Tracheophyta</taxon>
        <taxon>Spermatophyta</taxon>
        <taxon>Magnoliopsida</taxon>
        <taxon>eudicotyledons</taxon>
        <taxon>Gunneridae</taxon>
        <taxon>Pentapetalae</taxon>
        <taxon>rosids</taxon>
        <taxon>malvids</taxon>
        <taxon>Malvales</taxon>
        <taxon>Malvaceae</taxon>
        <taxon>Byttnerioideae</taxon>
        <taxon>Theobroma</taxon>
    </lineage>
</organism>
<dbReference type="InterPro" id="IPR058668">
    <property type="entry name" value="NERD_dom"/>
</dbReference>
<dbReference type="SMART" id="SM00719">
    <property type="entry name" value="Plus3"/>
    <property type="match status" value="1"/>
</dbReference>
<feature type="region of interest" description="Disordered" evidence="4">
    <location>
        <begin position="551"/>
        <end position="584"/>
    </location>
</feature>
<sequence>MSKNKGKKKVKAEKEDEAEDWCFVCKDGGKLLLCDFKGCGKAYHPVCVGKKNSVLKSEGRWTCCRHSCSVCGGPPRFYCLCCPDAVCRLCARSAEFVSVKLKKGLCKTCIEVTLLAENNAEFNSQGVKMDFEDPDTEEFMFKGYLEIIMEQEDLTFDDLHRAALKKENYDSSSDSDKIEDEDAVVTISDGDSDTDFAVIDNSLGKRKKSEVRDYVGWGSKPLINFLKSVGIDATEKLSKFQVDIIISKYILEKNLFREEGKKKTVLCDEKLYSLFQKKQVHKNKIYDLLEAHFVDTLGQSNSDENENDSGSCSGNEDEHIIAVCKKQRTLSTDKVPLEEKVDYAVQKNCYASIVAENIKLVYLRRSLVEELLMQSDNFEDKVVGSFVRVKRMHGNCSIRTSFQLLQVTGIKKTSNAKVDRGILLEVSCMPVDICIDMLNDGDISEEECEDLRQRMKDGLLRKPTVVELEQKAKSLHEDITKNWIRRQLVSLQNKIDFAHEKGRRYIYPFYDVELYCRVSHKRFLDEREMLKKSSEQQRLLLKLPRVIAEEIEPDPTARDSSENNCSNGSGKLQCPAVNQADGGA</sequence>
<dbReference type="EMBL" id="CM001883">
    <property type="protein sequence ID" value="EOY10041.1"/>
    <property type="molecule type" value="Genomic_DNA"/>
</dbReference>
<proteinExistence type="predicted"/>
<dbReference type="InterPro" id="IPR036885">
    <property type="entry name" value="SWIB_MDM2_dom_sf"/>
</dbReference>
<dbReference type="SUPFAM" id="SSF159042">
    <property type="entry name" value="Plus3-like"/>
    <property type="match status" value="1"/>
</dbReference>
<name>A0A061EZ18_THECC</name>
<keyword evidence="3" id="KW-0862">Zinc</keyword>
<dbReference type="InterPro" id="IPR013083">
    <property type="entry name" value="Znf_RING/FYVE/PHD"/>
</dbReference>
<dbReference type="Pfam" id="PF22908">
    <property type="entry name" value="PHD_NSD"/>
    <property type="match status" value="1"/>
</dbReference>
<evidence type="ECO:0000256" key="1">
    <source>
        <dbReference type="ARBA" id="ARBA00022723"/>
    </source>
</evidence>
<dbReference type="SUPFAM" id="SSF57903">
    <property type="entry name" value="FYVE/PHD zinc finger"/>
    <property type="match status" value="1"/>
</dbReference>
<dbReference type="InterPro" id="IPR003121">
    <property type="entry name" value="SWIB_MDM2_domain"/>
</dbReference>
<feature type="domain" description="DM2" evidence="6">
    <location>
        <begin position="214"/>
        <end position="295"/>
    </location>
</feature>
<evidence type="ECO:0000256" key="4">
    <source>
        <dbReference type="SAM" id="MobiDB-lite"/>
    </source>
</evidence>
<dbReference type="Gene3D" id="3.30.40.10">
    <property type="entry name" value="Zinc/RING finger domain, C3HC4 (zinc finger)"/>
    <property type="match status" value="1"/>
</dbReference>
<dbReference type="PROSITE" id="PS51925">
    <property type="entry name" value="SWIB_MDM2"/>
    <property type="match status" value="1"/>
</dbReference>
<evidence type="ECO:0000256" key="3">
    <source>
        <dbReference type="ARBA" id="ARBA00022833"/>
    </source>
</evidence>
<keyword evidence="8" id="KW-1185">Reference proteome</keyword>
<feature type="domain" description="Plus3" evidence="5">
    <location>
        <begin position="352"/>
        <end position="480"/>
    </location>
</feature>
<keyword evidence="1" id="KW-0479">Metal-binding</keyword>
<evidence type="ECO:0000256" key="2">
    <source>
        <dbReference type="ARBA" id="ARBA00022771"/>
    </source>
</evidence>